<gene>
    <name evidence="2" type="ORF">ADK38_03500</name>
</gene>
<organism evidence="2 3">
    <name type="scientific">Streptomyces varsoviensis</name>
    <dbReference type="NCBI Taxonomy" id="67373"/>
    <lineage>
        <taxon>Bacteria</taxon>
        <taxon>Bacillati</taxon>
        <taxon>Actinomycetota</taxon>
        <taxon>Actinomycetes</taxon>
        <taxon>Kitasatosporales</taxon>
        <taxon>Streptomycetaceae</taxon>
        <taxon>Streptomyces</taxon>
    </lineage>
</organism>
<accession>A0ABR5JD66</accession>
<evidence type="ECO:0000259" key="1">
    <source>
        <dbReference type="Pfam" id="PF14200"/>
    </source>
</evidence>
<sequence length="141" mass="15889">MAPIIEPGTYAIKNAAYDDRVIDVSGSDKRPNTPIIGYPYHKGENQQWELESVNQANEYIIKSKLGDIYLNLGSTRQYPPSIAVQFTYVLWSIEPAGGGLYRIHFPYQDGVVDLASGQQSTQLTLPSWAGEQHQKWIFEKV</sequence>
<protein>
    <recommendedName>
        <fullName evidence="1">Ricin B lectin domain-containing protein</fullName>
    </recommendedName>
</protein>
<evidence type="ECO:0000313" key="3">
    <source>
        <dbReference type="Proteomes" id="UP000037020"/>
    </source>
</evidence>
<dbReference type="CDD" id="cd23422">
    <property type="entry name" value="beta-trefoil_Ricin_MPL_CNL"/>
    <property type="match status" value="1"/>
</dbReference>
<dbReference type="EMBL" id="LGUT01000287">
    <property type="protein sequence ID" value="KOG91381.1"/>
    <property type="molecule type" value="Genomic_DNA"/>
</dbReference>
<name>A0ABR5JD66_9ACTN</name>
<reference evidence="2 3" key="1">
    <citation type="submission" date="2015-07" db="EMBL/GenBank/DDBJ databases">
        <authorList>
            <person name="Ju K.-S."/>
            <person name="Doroghazi J.R."/>
            <person name="Metcalf W.W."/>
        </authorList>
    </citation>
    <scope>NUCLEOTIDE SEQUENCE [LARGE SCALE GENOMIC DNA]</scope>
    <source>
        <strain evidence="2 3">NRRL B-3589</strain>
    </source>
</reference>
<dbReference type="Gene3D" id="2.80.10.50">
    <property type="match status" value="1"/>
</dbReference>
<feature type="domain" description="Ricin B lectin" evidence="1">
    <location>
        <begin position="7"/>
        <end position="73"/>
    </location>
</feature>
<evidence type="ECO:0000313" key="2">
    <source>
        <dbReference type="EMBL" id="KOG91381.1"/>
    </source>
</evidence>
<dbReference type="PROSITE" id="PS50231">
    <property type="entry name" value="RICIN_B_LECTIN"/>
    <property type="match status" value="1"/>
</dbReference>
<comment type="caution">
    <text evidence="2">The sequence shown here is derived from an EMBL/GenBank/DDBJ whole genome shotgun (WGS) entry which is preliminary data.</text>
</comment>
<dbReference type="Pfam" id="PF14200">
    <property type="entry name" value="RicinB_lectin_2"/>
    <property type="match status" value="1"/>
</dbReference>
<dbReference type="InterPro" id="IPR000772">
    <property type="entry name" value="Ricin_B_lectin"/>
</dbReference>
<dbReference type="SUPFAM" id="SSF50370">
    <property type="entry name" value="Ricin B-like lectins"/>
    <property type="match status" value="1"/>
</dbReference>
<keyword evidence="3" id="KW-1185">Reference proteome</keyword>
<dbReference type="InterPro" id="IPR035992">
    <property type="entry name" value="Ricin_B-like_lectins"/>
</dbReference>
<dbReference type="Proteomes" id="UP000037020">
    <property type="component" value="Unassembled WGS sequence"/>
</dbReference>
<dbReference type="RefSeq" id="WP_030878171.1">
    <property type="nucleotide sequence ID" value="NZ_JBIRHZ010000002.1"/>
</dbReference>
<proteinExistence type="predicted"/>